<protein>
    <recommendedName>
        <fullName evidence="2">UPF0146 protein AKJ61_00490</fullName>
    </recommendedName>
</protein>
<proteinExistence type="inferred from homology"/>
<comment type="similarity">
    <text evidence="1 2">Belongs to the UPF0146 family.</text>
</comment>
<keyword evidence="4" id="KW-1185">Reference proteome</keyword>
<organism evidence="3 4">
    <name type="scientific">candidate division MSBL1 archaeon SCGC-AAA259B11</name>
    <dbReference type="NCBI Taxonomy" id="1698260"/>
    <lineage>
        <taxon>Archaea</taxon>
        <taxon>Methanobacteriati</taxon>
        <taxon>Methanobacteriota</taxon>
        <taxon>candidate division MSBL1</taxon>
    </lineage>
</organism>
<comment type="caution">
    <text evidence="3">The sequence shown here is derived from an EMBL/GenBank/DDBJ whole genome shotgun (WGS) entry which is preliminary data.</text>
</comment>
<evidence type="ECO:0000313" key="4">
    <source>
        <dbReference type="Proteomes" id="UP000070184"/>
    </source>
</evidence>
<dbReference type="Pfam" id="PF03686">
    <property type="entry name" value="UPF0146"/>
    <property type="match status" value="1"/>
</dbReference>
<name>A0A133U8P4_9EURY</name>
<gene>
    <name evidence="3" type="ORF">AKJ61_00490</name>
</gene>
<evidence type="ECO:0000313" key="3">
    <source>
        <dbReference type="EMBL" id="KXA90554.1"/>
    </source>
</evidence>
<dbReference type="Gene3D" id="3.40.50.150">
    <property type="entry name" value="Vaccinia Virus protein VP39"/>
    <property type="match status" value="1"/>
</dbReference>
<dbReference type="PATRIC" id="fig|1698260.3.peg.350"/>
<dbReference type="InterPro" id="IPR029063">
    <property type="entry name" value="SAM-dependent_MTases_sf"/>
</dbReference>
<dbReference type="Proteomes" id="UP000070184">
    <property type="component" value="Unassembled WGS sequence"/>
</dbReference>
<dbReference type="PIRSF" id="PIRSF016725">
    <property type="entry name" value="UCP016725"/>
    <property type="match status" value="1"/>
</dbReference>
<sequence length="128" mass="14399">MAQWISENYSTADKIIEIGIGNTPQVISKLKEELENCELIATDIRKVDTPEGVKSVKDDITKPELSFYENADLIFSIRPPPDLHPQLNKIARRVKGDLLIKPADSEESPSWGELVNYRGAAFYILKLS</sequence>
<reference evidence="3 4" key="1">
    <citation type="journal article" date="2016" name="Sci. Rep.">
        <title>Metabolic traits of an uncultured archaeal lineage -MSBL1- from brine pools of the Red Sea.</title>
        <authorList>
            <person name="Mwirichia R."/>
            <person name="Alam I."/>
            <person name="Rashid M."/>
            <person name="Vinu M."/>
            <person name="Ba-Alawi W."/>
            <person name="Anthony Kamau A."/>
            <person name="Kamanda Ngugi D."/>
            <person name="Goker M."/>
            <person name="Klenk H.P."/>
            <person name="Bajic V."/>
            <person name="Stingl U."/>
        </authorList>
    </citation>
    <scope>NUCLEOTIDE SEQUENCE [LARGE SCALE GENOMIC DNA]</scope>
    <source>
        <strain evidence="3">SCGC-AAA259B11</strain>
    </source>
</reference>
<dbReference type="InterPro" id="IPR005353">
    <property type="entry name" value="UPF0146"/>
</dbReference>
<dbReference type="HAMAP" id="MF_00341">
    <property type="entry name" value="UPF0146"/>
    <property type="match status" value="1"/>
</dbReference>
<dbReference type="EMBL" id="LHXK01000003">
    <property type="protein sequence ID" value="KXA90554.1"/>
    <property type="molecule type" value="Genomic_DNA"/>
</dbReference>
<dbReference type="AlphaFoldDB" id="A0A133U8P4"/>
<evidence type="ECO:0000256" key="1">
    <source>
        <dbReference type="ARBA" id="ARBA00006969"/>
    </source>
</evidence>
<accession>A0A133U8P4</accession>
<evidence type="ECO:0000256" key="2">
    <source>
        <dbReference type="HAMAP-Rule" id="MF_00341"/>
    </source>
</evidence>